<dbReference type="EMBL" id="FOQH01000004">
    <property type="protein sequence ID" value="SFI06745.1"/>
    <property type="molecule type" value="Genomic_DNA"/>
</dbReference>
<organism evidence="2 3">
    <name type="scientific">Albimonas pacifica</name>
    <dbReference type="NCBI Taxonomy" id="1114924"/>
    <lineage>
        <taxon>Bacteria</taxon>
        <taxon>Pseudomonadati</taxon>
        <taxon>Pseudomonadota</taxon>
        <taxon>Alphaproteobacteria</taxon>
        <taxon>Rhodobacterales</taxon>
        <taxon>Paracoccaceae</taxon>
        <taxon>Albimonas</taxon>
    </lineage>
</organism>
<evidence type="ECO:0000313" key="3">
    <source>
        <dbReference type="Proteomes" id="UP000199377"/>
    </source>
</evidence>
<name>A0A1I3F679_9RHOB</name>
<gene>
    <name evidence="2" type="ORF">SAMN05216258_10490</name>
</gene>
<keyword evidence="3" id="KW-1185">Reference proteome</keyword>
<feature type="signal peptide" evidence="1">
    <location>
        <begin position="1"/>
        <end position="28"/>
    </location>
</feature>
<dbReference type="OrthoDB" id="7678469at2"/>
<keyword evidence="1" id="KW-0732">Signal</keyword>
<evidence type="ECO:0008006" key="4">
    <source>
        <dbReference type="Google" id="ProtNLM"/>
    </source>
</evidence>
<dbReference type="AlphaFoldDB" id="A0A1I3F679"/>
<accession>A0A1I3F679</accession>
<reference evidence="2 3" key="1">
    <citation type="submission" date="2016-10" db="EMBL/GenBank/DDBJ databases">
        <authorList>
            <person name="de Groot N.N."/>
        </authorList>
    </citation>
    <scope>NUCLEOTIDE SEQUENCE [LARGE SCALE GENOMIC DNA]</scope>
    <source>
        <strain evidence="2 3">CGMCC 1.11030</strain>
    </source>
</reference>
<dbReference type="Proteomes" id="UP000199377">
    <property type="component" value="Unassembled WGS sequence"/>
</dbReference>
<dbReference type="STRING" id="1114924.SAMN05216258_10490"/>
<dbReference type="RefSeq" id="WP_092859396.1">
    <property type="nucleotide sequence ID" value="NZ_FOQH01000004.1"/>
</dbReference>
<evidence type="ECO:0000313" key="2">
    <source>
        <dbReference type="EMBL" id="SFI06745.1"/>
    </source>
</evidence>
<evidence type="ECO:0000256" key="1">
    <source>
        <dbReference type="SAM" id="SignalP"/>
    </source>
</evidence>
<feature type="chain" id="PRO_5011756242" description="Molybdopterin-guanine dinucleotide biosynthesis protein A" evidence="1">
    <location>
        <begin position="29"/>
        <end position="165"/>
    </location>
</feature>
<protein>
    <recommendedName>
        <fullName evidence="4">Molybdopterin-guanine dinucleotide biosynthesis protein A</fullName>
    </recommendedName>
</protein>
<proteinExistence type="predicted"/>
<sequence length="165" mass="18113">MIRRPAFAAPAAVLLAAALVGLCPVASAAADSQEGYYYPPVTSEEEFDREMIAGPASDPLTRETFVTMVTTAQLAAPANPRFAIFAKGEGSRRLIMVGLDDDGFKTLYRARAILAQMTYSLRNSPFFKDQGIEATATLFDVLQLMDFESLTITDGETWSHRVYFK</sequence>